<dbReference type="InterPro" id="IPR050510">
    <property type="entry name" value="Cation_transp_ATPase_P-type"/>
</dbReference>
<dbReference type="InterPro" id="IPR023299">
    <property type="entry name" value="ATPase_P-typ_cyto_dom_N"/>
</dbReference>
<dbReference type="GO" id="GO:0005886">
    <property type="term" value="C:plasma membrane"/>
    <property type="evidence" value="ECO:0007669"/>
    <property type="project" value="UniProtKB-SubCell"/>
</dbReference>
<evidence type="ECO:0000256" key="5">
    <source>
        <dbReference type="ARBA" id="ARBA00022692"/>
    </source>
</evidence>
<dbReference type="Pfam" id="PF00690">
    <property type="entry name" value="Cation_ATPase_N"/>
    <property type="match status" value="1"/>
</dbReference>
<organism evidence="15 16">
    <name type="scientific">Inconstantimicrobium porci</name>
    <dbReference type="NCBI Taxonomy" id="2652291"/>
    <lineage>
        <taxon>Bacteria</taxon>
        <taxon>Bacillati</taxon>
        <taxon>Bacillota</taxon>
        <taxon>Clostridia</taxon>
        <taxon>Eubacteriales</taxon>
        <taxon>Clostridiaceae</taxon>
        <taxon>Inconstantimicrobium</taxon>
    </lineage>
</organism>
<keyword evidence="10 12" id="KW-1133">Transmembrane helix</keyword>
<evidence type="ECO:0000256" key="10">
    <source>
        <dbReference type="ARBA" id="ARBA00022989"/>
    </source>
</evidence>
<feature type="transmembrane region" description="Helical" evidence="12">
    <location>
        <begin position="78"/>
        <end position="96"/>
    </location>
</feature>
<dbReference type="RefSeq" id="WP_154530996.1">
    <property type="nucleotide sequence ID" value="NZ_VULX01000007.1"/>
</dbReference>
<dbReference type="Pfam" id="PF13246">
    <property type="entry name" value="Cation_ATPase"/>
    <property type="match status" value="1"/>
</dbReference>
<evidence type="ECO:0000256" key="2">
    <source>
        <dbReference type="ARBA" id="ARBA00005675"/>
    </source>
</evidence>
<dbReference type="Gene3D" id="3.40.50.1000">
    <property type="entry name" value="HAD superfamily/HAD-like"/>
    <property type="match status" value="1"/>
</dbReference>
<dbReference type="SUPFAM" id="SSF81653">
    <property type="entry name" value="Calcium ATPase, transduction domain A"/>
    <property type="match status" value="1"/>
</dbReference>
<gene>
    <name evidence="15" type="ORF">FYJ33_06745</name>
</gene>
<evidence type="ECO:0000256" key="1">
    <source>
        <dbReference type="ARBA" id="ARBA00004651"/>
    </source>
</evidence>
<dbReference type="GO" id="GO:0006883">
    <property type="term" value="P:intracellular sodium ion homeostasis"/>
    <property type="evidence" value="ECO:0007669"/>
    <property type="project" value="TreeGrafter"/>
</dbReference>
<evidence type="ECO:0000259" key="14">
    <source>
        <dbReference type="Pfam" id="PF00690"/>
    </source>
</evidence>
<feature type="domain" description="P-type ATPase A" evidence="13">
    <location>
        <begin position="110"/>
        <end position="223"/>
    </location>
</feature>
<feature type="transmembrane region" description="Helical" evidence="12">
    <location>
        <begin position="695"/>
        <end position="716"/>
    </location>
</feature>
<keyword evidence="6" id="KW-0547">Nucleotide-binding</keyword>
<keyword evidence="3" id="KW-1003">Cell membrane</keyword>
<dbReference type="SUPFAM" id="SSF81660">
    <property type="entry name" value="Metal cation-transporting ATPase, ATP-binding domain N"/>
    <property type="match status" value="1"/>
</dbReference>
<evidence type="ECO:0000256" key="6">
    <source>
        <dbReference type="ARBA" id="ARBA00022741"/>
    </source>
</evidence>
<dbReference type="AlphaFoldDB" id="A0A7X2MXX0"/>
<dbReference type="SUPFAM" id="SSF81665">
    <property type="entry name" value="Calcium ATPase, transmembrane domain M"/>
    <property type="match status" value="1"/>
</dbReference>
<keyword evidence="7" id="KW-0067">ATP-binding</keyword>
<evidence type="ECO:0000256" key="3">
    <source>
        <dbReference type="ARBA" id="ARBA00022475"/>
    </source>
</evidence>
<accession>A0A7X2MXX0</accession>
<dbReference type="GO" id="GO:1990573">
    <property type="term" value="P:potassium ion import across plasma membrane"/>
    <property type="evidence" value="ECO:0007669"/>
    <property type="project" value="TreeGrafter"/>
</dbReference>
<keyword evidence="9" id="KW-1278">Translocase</keyword>
<comment type="caution">
    <text evidence="15">The sequence shown here is derived from an EMBL/GenBank/DDBJ whole genome shotgun (WGS) entry which is preliminary data.</text>
</comment>
<evidence type="ECO:0000259" key="13">
    <source>
        <dbReference type="Pfam" id="PF00122"/>
    </source>
</evidence>
<evidence type="ECO:0000256" key="12">
    <source>
        <dbReference type="SAM" id="Phobius"/>
    </source>
</evidence>
<feature type="transmembrane region" description="Helical" evidence="12">
    <location>
        <begin position="728"/>
        <end position="749"/>
    </location>
</feature>
<keyword evidence="16" id="KW-1185">Reference proteome</keyword>
<feature type="transmembrane region" description="Helical" evidence="12">
    <location>
        <begin position="755"/>
        <end position="773"/>
    </location>
</feature>
<dbReference type="GO" id="GO:0030007">
    <property type="term" value="P:intracellular potassium ion homeostasis"/>
    <property type="evidence" value="ECO:0007669"/>
    <property type="project" value="TreeGrafter"/>
</dbReference>
<keyword evidence="4" id="KW-0597">Phosphoprotein</keyword>
<dbReference type="InterPro" id="IPR059000">
    <property type="entry name" value="ATPase_P-type_domA"/>
</dbReference>
<reference evidence="15 16" key="1">
    <citation type="submission" date="2019-08" db="EMBL/GenBank/DDBJ databases">
        <title>In-depth cultivation of the pig gut microbiome towards novel bacterial diversity and tailored functional studies.</title>
        <authorList>
            <person name="Wylensek D."/>
            <person name="Hitch T.C.A."/>
            <person name="Clavel T."/>
        </authorList>
    </citation>
    <scope>NUCLEOTIDE SEQUENCE [LARGE SCALE GENOMIC DNA]</scope>
    <source>
        <strain evidence="15 16">WCA-383-APC-5B</strain>
    </source>
</reference>
<dbReference type="InterPro" id="IPR023298">
    <property type="entry name" value="ATPase_P-typ_TM_dom_sf"/>
</dbReference>
<dbReference type="PANTHER" id="PTHR43294:SF21">
    <property type="entry name" value="CATION TRANSPORTING ATPASE"/>
    <property type="match status" value="1"/>
</dbReference>
<protein>
    <submittedName>
        <fullName evidence="15">Cation-transporting P-type ATPase</fullName>
    </submittedName>
</protein>
<evidence type="ECO:0000313" key="15">
    <source>
        <dbReference type="EMBL" id="MSR91114.1"/>
    </source>
</evidence>
<evidence type="ECO:0000256" key="11">
    <source>
        <dbReference type="ARBA" id="ARBA00023136"/>
    </source>
</evidence>
<dbReference type="GO" id="GO:0036376">
    <property type="term" value="P:sodium ion export across plasma membrane"/>
    <property type="evidence" value="ECO:0007669"/>
    <property type="project" value="TreeGrafter"/>
</dbReference>
<dbReference type="InterPro" id="IPR023214">
    <property type="entry name" value="HAD_sf"/>
</dbReference>
<dbReference type="FunFam" id="2.70.150.10:FF:000160">
    <property type="entry name" value="Sarcoplasmic/endoplasmic reticulum calcium ATPase 1"/>
    <property type="match status" value="1"/>
</dbReference>
<feature type="transmembrane region" description="Helical" evidence="12">
    <location>
        <begin position="270"/>
        <end position="293"/>
    </location>
</feature>
<comment type="subcellular location">
    <subcellularLocation>
        <location evidence="1">Cell membrane</location>
        <topology evidence="1">Multi-pass membrane protein</topology>
    </subcellularLocation>
</comment>
<dbReference type="GO" id="GO:0005391">
    <property type="term" value="F:P-type sodium:potassium-exchanging transporter activity"/>
    <property type="evidence" value="ECO:0007669"/>
    <property type="project" value="TreeGrafter"/>
</dbReference>
<dbReference type="GO" id="GO:1902600">
    <property type="term" value="P:proton transmembrane transport"/>
    <property type="evidence" value="ECO:0007669"/>
    <property type="project" value="TreeGrafter"/>
</dbReference>
<feature type="domain" description="Cation-transporting P-type ATPase N-terminal" evidence="14">
    <location>
        <begin position="3"/>
        <end position="45"/>
    </location>
</feature>
<name>A0A7X2MXX0_9CLOT</name>
<dbReference type="InterPro" id="IPR008250">
    <property type="entry name" value="ATPase_P-typ_transduc_dom_A_sf"/>
</dbReference>
<keyword evidence="8" id="KW-0460">Magnesium</keyword>
<dbReference type="InterPro" id="IPR036412">
    <property type="entry name" value="HAD-like_sf"/>
</dbReference>
<dbReference type="EMBL" id="VULX01000007">
    <property type="protein sequence ID" value="MSR91114.1"/>
    <property type="molecule type" value="Genomic_DNA"/>
</dbReference>
<feature type="transmembrane region" description="Helical" evidence="12">
    <location>
        <begin position="237"/>
        <end position="258"/>
    </location>
</feature>
<feature type="transmembrane region" description="Helical" evidence="12">
    <location>
        <begin position="812"/>
        <end position="830"/>
    </location>
</feature>
<evidence type="ECO:0000256" key="9">
    <source>
        <dbReference type="ARBA" id="ARBA00022967"/>
    </source>
</evidence>
<feature type="transmembrane region" description="Helical" evidence="12">
    <location>
        <begin position="56"/>
        <end position="72"/>
    </location>
</feature>
<dbReference type="SUPFAM" id="SSF56784">
    <property type="entry name" value="HAD-like"/>
    <property type="match status" value="1"/>
</dbReference>
<evidence type="ECO:0000313" key="16">
    <source>
        <dbReference type="Proteomes" id="UP000460287"/>
    </source>
</evidence>
<evidence type="ECO:0000256" key="7">
    <source>
        <dbReference type="ARBA" id="ARBA00022840"/>
    </source>
</evidence>
<dbReference type="InterPro" id="IPR004014">
    <property type="entry name" value="ATPase_P-typ_cation-transptr_N"/>
</dbReference>
<dbReference type="Gene3D" id="2.70.150.10">
    <property type="entry name" value="Calcium-transporting ATPase, cytoplasmic transduction domain A"/>
    <property type="match status" value="1"/>
</dbReference>
<dbReference type="Proteomes" id="UP000460287">
    <property type="component" value="Unassembled WGS sequence"/>
</dbReference>
<feature type="transmembrane region" description="Helical" evidence="12">
    <location>
        <begin position="665"/>
        <end position="689"/>
    </location>
</feature>
<keyword evidence="11 12" id="KW-0472">Membrane</keyword>
<dbReference type="Gene3D" id="3.40.1110.10">
    <property type="entry name" value="Calcium-transporting ATPase, cytoplasmic domain N"/>
    <property type="match status" value="1"/>
</dbReference>
<feature type="transmembrane region" description="Helical" evidence="12">
    <location>
        <begin position="785"/>
        <end position="806"/>
    </location>
</feature>
<comment type="similarity">
    <text evidence="2">Belongs to the cation transport ATPase (P-type) (TC 3.A.3) family. Type IIA subfamily.</text>
</comment>
<dbReference type="Pfam" id="PF00122">
    <property type="entry name" value="E1-E2_ATPase"/>
    <property type="match status" value="1"/>
</dbReference>
<sequence length="835" mass="94913">MNWYSLSWNKVVEMLLSDVYKGIKPDEVEERRQHFGNNKLNINIEQKIKSAVKSTMQPYLFIYLAVVIALYVNKNYLIASISVITFIAMFSMKVYLEVKDIKQYKPFLNLNDDIVTVIRGHNTLKIKAEELVVGDIVEIKANTVVPADIRITECENLKTFEKNLTGEKFIIEKYATKVEDKVTSFTEMRNILFKGTTVVSGTGYGIVVGTGINTEIGKIINSMTTMKEKNNGFMNGLYLKLNKCITIGTVIVIAAAVIQKVVFDNLSSEMIGYFLTVLATMFPIISVFVNGIMIKRVLLSHGIEIIRMGAIDKISETNMIFIPKEGGICEKSLKVKQIYVNNKLEYIHNIKDINSTFKRLIEISVLCNNAVYDPDTDKGKGEYQDMALLKMAYKRDIFRGNLLKTQDRIFEIPFDSDRRMMTTVNRFKKKYRVNLKGAVDEVIVKCTHIMKDGVEVEITSEDIDNIKAADFKMSDEGYTTIAIAYRNFGYQPSEDENIESNLVFVGMVGFESKMIEDIKDKVTELRGLGVTPIVFTDDNKITSASMGKSIGMARNVFNIMSGVELENMKKDEFDKTVLRTKIFSRVNNNLKSRILDVFIKDEKKVAMLGENINDIVMLKASHLSVSNGAKCPSTVKKLSDIYMKKDYISGFIRLFRYEKLFTRNLNLFIQFIMFVLIAELAMIFTLHNLGFLDSINLYVLAVFNIIGMPLILQPVITNSADKVNSIRFYNYLPGALIEAVAVIICLDLRTDLNSGFIIFMSFISATVITTVIQNKINIFKDKLNVIIYSVIAAVVLGIIVFTWVNFSLTKNDLYTMGGLWILFIVIEFLLEKWRQ</sequence>
<evidence type="ECO:0000256" key="4">
    <source>
        <dbReference type="ARBA" id="ARBA00022553"/>
    </source>
</evidence>
<dbReference type="GO" id="GO:0005524">
    <property type="term" value="F:ATP binding"/>
    <property type="evidence" value="ECO:0007669"/>
    <property type="project" value="UniProtKB-KW"/>
</dbReference>
<dbReference type="PANTHER" id="PTHR43294">
    <property type="entry name" value="SODIUM/POTASSIUM-TRANSPORTING ATPASE SUBUNIT ALPHA"/>
    <property type="match status" value="1"/>
</dbReference>
<keyword evidence="5 12" id="KW-0812">Transmembrane</keyword>
<proteinExistence type="inferred from homology"/>
<evidence type="ECO:0000256" key="8">
    <source>
        <dbReference type="ARBA" id="ARBA00022842"/>
    </source>
</evidence>